<protein>
    <submittedName>
        <fullName evidence="2">Uncharacterized protein</fullName>
    </submittedName>
</protein>
<dbReference type="Proteomes" id="UP000597762">
    <property type="component" value="Unassembled WGS sequence"/>
</dbReference>
<sequence>MASRSAARLSTESAAARTERLASTASTMSARRARLSVEESLQNSQGTVCVARLRASQSPAQKTLRHLRDSTAKACSRESPAQTTVRRDINVRSTASAKALESPAQTSVRRVRNARSTASARALHKSLFVALEMPALLRLPGLQKTLKYAVNCSKTLATSSFFEWRNFAGEPPQFLQIYSLADYNEQVDARLGILPSDISVGPRRDILFRLQDMLHETNSYIRSLNFAASVKPTVHTTVSSTPFFFHTEAMGTTSKS</sequence>
<comment type="caution">
    <text evidence="2">The sequence shown here is derived from an EMBL/GenBank/DDBJ whole genome shotgun (WGS) entry which is preliminary data.</text>
</comment>
<dbReference type="AlphaFoldDB" id="A0A812EAM0"/>
<dbReference type="OrthoDB" id="6425635at2759"/>
<dbReference type="EMBL" id="CAHIKZ030005020">
    <property type="protein sequence ID" value="CAE1318261.1"/>
    <property type="molecule type" value="Genomic_DNA"/>
</dbReference>
<keyword evidence="3" id="KW-1185">Reference proteome</keyword>
<name>A0A812EAM0_ACAPH</name>
<evidence type="ECO:0000256" key="1">
    <source>
        <dbReference type="SAM" id="MobiDB-lite"/>
    </source>
</evidence>
<feature type="region of interest" description="Disordered" evidence="1">
    <location>
        <begin position="1"/>
        <end position="27"/>
    </location>
</feature>
<gene>
    <name evidence="2" type="ORF">SPHA_68770</name>
</gene>
<proteinExistence type="predicted"/>
<evidence type="ECO:0000313" key="2">
    <source>
        <dbReference type="EMBL" id="CAE1318261.1"/>
    </source>
</evidence>
<reference evidence="2" key="1">
    <citation type="submission" date="2021-01" db="EMBL/GenBank/DDBJ databases">
        <authorList>
            <person name="Li R."/>
            <person name="Bekaert M."/>
        </authorList>
    </citation>
    <scope>NUCLEOTIDE SEQUENCE</scope>
    <source>
        <strain evidence="2">Farmed</strain>
    </source>
</reference>
<evidence type="ECO:0000313" key="3">
    <source>
        <dbReference type="Proteomes" id="UP000597762"/>
    </source>
</evidence>
<organism evidence="2 3">
    <name type="scientific">Acanthosepion pharaonis</name>
    <name type="common">Pharaoh cuttlefish</name>
    <name type="synonym">Sepia pharaonis</name>
    <dbReference type="NCBI Taxonomy" id="158019"/>
    <lineage>
        <taxon>Eukaryota</taxon>
        <taxon>Metazoa</taxon>
        <taxon>Spiralia</taxon>
        <taxon>Lophotrochozoa</taxon>
        <taxon>Mollusca</taxon>
        <taxon>Cephalopoda</taxon>
        <taxon>Coleoidea</taxon>
        <taxon>Decapodiformes</taxon>
        <taxon>Sepiida</taxon>
        <taxon>Sepiina</taxon>
        <taxon>Sepiidae</taxon>
        <taxon>Acanthosepion</taxon>
    </lineage>
</organism>
<accession>A0A812EAM0</accession>